<keyword evidence="2" id="KW-0472">Membrane</keyword>
<dbReference type="Proteomes" id="UP000076532">
    <property type="component" value="Unassembled WGS sequence"/>
</dbReference>
<keyword evidence="2" id="KW-1133">Transmembrane helix</keyword>
<feature type="region of interest" description="Disordered" evidence="1">
    <location>
        <begin position="106"/>
        <end position="131"/>
    </location>
</feature>
<evidence type="ECO:0000256" key="1">
    <source>
        <dbReference type="SAM" id="MobiDB-lite"/>
    </source>
</evidence>
<organism evidence="4 5">
    <name type="scientific">Athelia psychrophila</name>
    <dbReference type="NCBI Taxonomy" id="1759441"/>
    <lineage>
        <taxon>Eukaryota</taxon>
        <taxon>Fungi</taxon>
        <taxon>Dikarya</taxon>
        <taxon>Basidiomycota</taxon>
        <taxon>Agaricomycotina</taxon>
        <taxon>Agaricomycetes</taxon>
        <taxon>Agaricomycetidae</taxon>
        <taxon>Atheliales</taxon>
        <taxon>Atheliaceae</taxon>
        <taxon>Athelia</taxon>
    </lineage>
</organism>
<evidence type="ECO:0000313" key="5">
    <source>
        <dbReference type="Proteomes" id="UP000076532"/>
    </source>
</evidence>
<feature type="compositionally biased region" description="Polar residues" evidence="1">
    <location>
        <begin position="118"/>
        <end position="130"/>
    </location>
</feature>
<dbReference type="OrthoDB" id="1076608at2759"/>
<feature type="domain" description="10TM putative phosphate transporter extracellular tail" evidence="3">
    <location>
        <begin position="177"/>
        <end position="240"/>
    </location>
</feature>
<name>A0A166E2M8_9AGAM</name>
<reference evidence="4 5" key="1">
    <citation type="journal article" date="2016" name="Mol. Biol. Evol.">
        <title>Comparative Genomics of Early-Diverging Mushroom-Forming Fungi Provides Insights into the Origins of Lignocellulose Decay Capabilities.</title>
        <authorList>
            <person name="Nagy L.G."/>
            <person name="Riley R."/>
            <person name="Tritt A."/>
            <person name="Adam C."/>
            <person name="Daum C."/>
            <person name="Floudas D."/>
            <person name="Sun H."/>
            <person name="Yadav J.S."/>
            <person name="Pangilinan J."/>
            <person name="Larsson K.H."/>
            <person name="Matsuura K."/>
            <person name="Barry K."/>
            <person name="Labutti K."/>
            <person name="Kuo R."/>
            <person name="Ohm R.A."/>
            <person name="Bhattacharya S.S."/>
            <person name="Shirouzu T."/>
            <person name="Yoshinaga Y."/>
            <person name="Martin F.M."/>
            <person name="Grigoriev I.V."/>
            <person name="Hibbett D.S."/>
        </authorList>
    </citation>
    <scope>NUCLEOTIDE SEQUENCE [LARGE SCALE GENOMIC DNA]</scope>
    <source>
        <strain evidence="4 5">CBS 109695</strain>
    </source>
</reference>
<accession>A0A166E2M8</accession>
<dbReference type="Pfam" id="PF12621">
    <property type="entry name" value="PHM7_ext"/>
    <property type="match status" value="1"/>
</dbReference>
<evidence type="ECO:0000313" key="4">
    <source>
        <dbReference type="EMBL" id="KZP15328.1"/>
    </source>
</evidence>
<dbReference type="AlphaFoldDB" id="A0A166E2M8"/>
<keyword evidence="5" id="KW-1185">Reference proteome</keyword>
<evidence type="ECO:0000259" key="3">
    <source>
        <dbReference type="Pfam" id="PF12621"/>
    </source>
</evidence>
<proteinExistence type="predicted"/>
<gene>
    <name evidence="4" type="ORF">FIBSPDRAFT_1048253</name>
</gene>
<feature type="transmembrane region" description="Helical" evidence="2">
    <location>
        <begin position="27"/>
        <end position="48"/>
    </location>
</feature>
<evidence type="ECO:0000256" key="2">
    <source>
        <dbReference type="SAM" id="Phobius"/>
    </source>
</evidence>
<sequence>MLYKYTFLWVLEQPASCDTGRLFFPKAINHSCAVLYVHHILLAALFFLAAKGKPTSISEGVLMIVLINVTAIFQTMINNSYGPLVHSLPLSIVDRIEARPLEIPHEQQCAGGNGGVEQKQQYSSGASASQPPMDMKIAAEKAPYGKTANASNTGDARPYPFQGNDREQHQQQQAHMYPSNYGFAHPAASGLQRTVWIARDSMGLGAEEEGAIRERGIDVGLADAQMGETGKVVVAGPPPDEESRA</sequence>
<dbReference type="InterPro" id="IPR022257">
    <property type="entry name" value="PHM7_ext"/>
</dbReference>
<dbReference type="EMBL" id="KV417606">
    <property type="protein sequence ID" value="KZP15328.1"/>
    <property type="molecule type" value="Genomic_DNA"/>
</dbReference>
<protein>
    <recommendedName>
        <fullName evidence="3">10TM putative phosphate transporter extracellular tail domain-containing protein</fullName>
    </recommendedName>
</protein>
<feature type="transmembrane region" description="Helical" evidence="2">
    <location>
        <begin position="60"/>
        <end position="77"/>
    </location>
</feature>
<keyword evidence="2" id="KW-0812">Transmembrane</keyword>